<evidence type="ECO:0000313" key="5">
    <source>
        <dbReference type="Proteomes" id="UP000525652"/>
    </source>
</evidence>
<dbReference type="SUPFAM" id="SSF56954">
    <property type="entry name" value="Outer membrane efflux proteins (OEP)"/>
    <property type="match status" value="1"/>
</dbReference>
<dbReference type="PROSITE" id="PS51257">
    <property type="entry name" value="PROKAR_LIPOPROTEIN"/>
    <property type="match status" value="1"/>
</dbReference>
<dbReference type="EMBL" id="JACHVA010000069">
    <property type="protein sequence ID" value="MBC2601679.1"/>
    <property type="molecule type" value="Genomic_DNA"/>
</dbReference>
<dbReference type="Proteomes" id="UP000525652">
    <property type="component" value="Unassembled WGS sequence"/>
</dbReference>
<keyword evidence="2" id="KW-0472">Membrane</keyword>
<dbReference type="PANTHER" id="PTHR30203:SF30">
    <property type="entry name" value="OUTER MEMBRANE PROTEIN-RELATED"/>
    <property type="match status" value="1"/>
</dbReference>
<dbReference type="Gene3D" id="1.20.1600.10">
    <property type="entry name" value="Outer membrane efflux proteins (OEP)"/>
    <property type="match status" value="1"/>
</dbReference>
<dbReference type="RefSeq" id="WP_185692397.1">
    <property type="nucleotide sequence ID" value="NZ_JACHVA010000069.1"/>
</dbReference>
<comment type="caution">
    <text evidence="4">The sequence shown here is derived from an EMBL/GenBank/DDBJ whole genome shotgun (WGS) entry which is preliminary data.</text>
</comment>
<dbReference type="InterPro" id="IPR003423">
    <property type="entry name" value="OMP_efflux"/>
</dbReference>
<proteinExistence type="inferred from homology"/>
<evidence type="ECO:0000256" key="1">
    <source>
        <dbReference type="ARBA" id="ARBA00007613"/>
    </source>
</evidence>
<keyword evidence="2" id="KW-1134">Transmembrane beta strand</keyword>
<organism evidence="4 5">
    <name type="scientific">Puniceicoccus vermicola</name>
    <dbReference type="NCBI Taxonomy" id="388746"/>
    <lineage>
        <taxon>Bacteria</taxon>
        <taxon>Pseudomonadati</taxon>
        <taxon>Verrucomicrobiota</taxon>
        <taxon>Opitutia</taxon>
        <taxon>Puniceicoccales</taxon>
        <taxon>Puniceicoccaceae</taxon>
        <taxon>Puniceicoccus</taxon>
    </lineage>
</organism>
<dbReference type="GO" id="GO:0005886">
    <property type="term" value="C:plasma membrane"/>
    <property type="evidence" value="ECO:0007669"/>
    <property type="project" value="UniProtKB-SubCell"/>
</dbReference>
<feature type="region of interest" description="Disordered" evidence="3">
    <location>
        <begin position="473"/>
        <end position="495"/>
    </location>
</feature>
<gene>
    <name evidence="4" type="ORF">H5P30_07795</name>
</gene>
<dbReference type="AlphaFoldDB" id="A0A7X1AXG1"/>
<dbReference type="Pfam" id="PF02321">
    <property type="entry name" value="OEP"/>
    <property type="match status" value="2"/>
</dbReference>
<sequence length="495" mass="53622">MRSDTAFRTPLTLLGGIIFLLIAVGCSIPQPDPQKEMGELAPTESWDSSKDTGEVPDDWLSAFNDPVLIDLVNEAQEANPNLAATAASLSAAIAEARQANAALFPELDLQAGAQQTHRFELTQQDELLQYEKNQTTLGVGLALSWELDVWRRVSDASKSAAFAASATAADYAFARQSLAAQVTKGWFQAVTNKLQYELANQFVSNFEEALRIATARFNAGEVSAQDVYSAQADVANARQSALQALYSTRSSIRSLEILLGRYPSADLSLADSLSIDLPPVPAGLPSSLLQRRPDLIAADRNVSSAFYFTKSAAAARLPQFSLTASYQSSAENFGDLFDASSMLTNLGINLFQPLFDAGLRKNQFLQAEAQQMVAVAQYKQTALDAFQEVEDTLSLESSLEEQVKQLGIASDNLQKAAKVAEIRYKEGETDMTSYLVVQRQSLQSQSNLITSRGSILTNRVDLYLALGGNFEAGPINDSPAPPPLPSQKNESSKQK</sequence>
<comment type="subcellular location">
    <subcellularLocation>
        <location evidence="2">Cell membrane</location>
        <topology evidence="2">Lipid-anchor</topology>
    </subcellularLocation>
</comment>
<dbReference type="PANTHER" id="PTHR30203">
    <property type="entry name" value="OUTER MEMBRANE CATION EFFLUX PROTEIN"/>
    <property type="match status" value="1"/>
</dbReference>
<dbReference type="GO" id="GO:0015562">
    <property type="term" value="F:efflux transmembrane transporter activity"/>
    <property type="evidence" value="ECO:0007669"/>
    <property type="project" value="InterPro"/>
</dbReference>
<evidence type="ECO:0000313" key="4">
    <source>
        <dbReference type="EMBL" id="MBC2601679.1"/>
    </source>
</evidence>
<reference evidence="4 5" key="1">
    <citation type="submission" date="2020-07" db="EMBL/GenBank/DDBJ databases">
        <authorList>
            <person name="Feng X."/>
        </authorList>
    </citation>
    <scope>NUCLEOTIDE SEQUENCE [LARGE SCALE GENOMIC DNA]</scope>
    <source>
        <strain evidence="4 5">JCM14086</strain>
    </source>
</reference>
<name>A0A7X1AXG1_9BACT</name>
<keyword evidence="2" id="KW-0564">Palmitate</keyword>
<accession>A0A7X1AXG1</accession>
<dbReference type="Gene3D" id="2.20.200.10">
    <property type="entry name" value="Outer membrane efflux proteins (OEP)"/>
    <property type="match status" value="1"/>
</dbReference>
<evidence type="ECO:0000256" key="2">
    <source>
        <dbReference type="RuleBase" id="RU362097"/>
    </source>
</evidence>
<dbReference type="NCBIfam" id="TIGR01845">
    <property type="entry name" value="outer_NodT"/>
    <property type="match status" value="1"/>
</dbReference>
<keyword evidence="2" id="KW-0812">Transmembrane</keyword>
<keyword evidence="2" id="KW-0449">Lipoprotein</keyword>
<feature type="region of interest" description="Disordered" evidence="3">
    <location>
        <begin position="33"/>
        <end position="54"/>
    </location>
</feature>
<comment type="similarity">
    <text evidence="1 2">Belongs to the outer membrane factor (OMF) (TC 1.B.17) family.</text>
</comment>
<evidence type="ECO:0000256" key="3">
    <source>
        <dbReference type="SAM" id="MobiDB-lite"/>
    </source>
</evidence>
<keyword evidence="5" id="KW-1185">Reference proteome</keyword>
<dbReference type="InterPro" id="IPR010131">
    <property type="entry name" value="MdtP/NodT-like"/>
</dbReference>
<protein>
    <submittedName>
        <fullName evidence="4">TolC family protein</fullName>
    </submittedName>
</protein>